<accession>A0A2P2NQ14</accession>
<reference evidence="1" key="1">
    <citation type="submission" date="2018-02" db="EMBL/GenBank/DDBJ databases">
        <title>Rhizophora mucronata_Transcriptome.</title>
        <authorList>
            <person name="Meera S.P."/>
            <person name="Sreeshan A."/>
            <person name="Augustine A."/>
        </authorList>
    </citation>
    <scope>NUCLEOTIDE SEQUENCE</scope>
    <source>
        <tissue evidence="1">Leaf</tissue>
    </source>
</reference>
<protein>
    <submittedName>
        <fullName evidence="1">Uncharacterized protein</fullName>
    </submittedName>
</protein>
<dbReference type="EMBL" id="GGEC01064027">
    <property type="protein sequence ID" value="MBX44511.1"/>
    <property type="molecule type" value="Transcribed_RNA"/>
</dbReference>
<dbReference type="AlphaFoldDB" id="A0A2P2NQ14"/>
<organism evidence="1">
    <name type="scientific">Rhizophora mucronata</name>
    <name type="common">Asiatic mangrove</name>
    <dbReference type="NCBI Taxonomy" id="61149"/>
    <lineage>
        <taxon>Eukaryota</taxon>
        <taxon>Viridiplantae</taxon>
        <taxon>Streptophyta</taxon>
        <taxon>Embryophyta</taxon>
        <taxon>Tracheophyta</taxon>
        <taxon>Spermatophyta</taxon>
        <taxon>Magnoliopsida</taxon>
        <taxon>eudicotyledons</taxon>
        <taxon>Gunneridae</taxon>
        <taxon>Pentapetalae</taxon>
        <taxon>rosids</taxon>
        <taxon>fabids</taxon>
        <taxon>Malpighiales</taxon>
        <taxon>Rhizophoraceae</taxon>
        <taxon>Rhizophora</taxon>
    </lineage>
</organism>
<sequence>MKTNINVYFCADVDAFTNVAISLPSSFTSLLQTVCIHKAVNFFCYVSLTLSYAVCCSIYPASLQSVMISSL</sequence>
<evidence type="ECO:0000313" key="1">
    <source>
        <dbReference type="EMBL" id="MBX44511.1"/>
    </source>
</evidence>
<proteinExistence type="predicted"/>
<name>A0A2P2NQ14_RHIMU</name>